<dbReference type="EMBL" id="ASPP01006158">
    <property type="protein sequence ID" value="ETO29248.1"/>
    <property type="molecule type" value="Genomic_DNA"/>
</dbReference>
<name>X6NTH0_RETFI</name>
<proteinExistence type="predicted"/>
<keyword evidence="3" id="KW-1185">Reference proteome</keyword>
<organism evidence="2 3">
    <name type="scientific">Reticulomyxa filosa</name>
    <dbReference type="NCBI Taxonomy" id="46433"/>
    <lineage>
        <taxon>Eukaryota</taxon>
        <taxon>Sar</taxon>
        <taxon>Rhizaria</taxon>
        <taxon>Retaria</taxon>
        <taxon>Foraminifera</taxon>
        <taxon>Monothalamids</taxon>
        <taxon>Reticulomyxidae</taxon>
        <taxon>Reticulomyxa</taxon>
    </lineage>
</organism>
<evidence type="ECO:0000256" key="1">
    <source>
        <dbReference type="SAM" id="Phobius"/>
    </source>
</evidence>
<dbReference type="Proteomes" id="UP000023152">
    <property type="component" value="Unassembled WGS sequence"/>
</dbReference>
<accession>X6NTH0</accession>
<protein>
    <submittedName>
        <fullName evidence="2">Uncharacterized protein</fullName>
    </submittedName>
</protein>
<gene>
    <name evidence="2" type="ORF">RFI_07878</name>
</gene>
<keyword evidence="1" id="KW-1133">Transmembrane helix</keyword>
<evidence type="ECO:0000313" key="2">
    <source>
        <dbReference type="EMBL" id="ETO29248.1"/>
    </source>
</evidence>
<keyword evidence="1" id="KW-0472">Membrane</keyword>
<comment type="caution">
    <text evidence="2">The sequence shown here is derived from an EMBL/GenBank/DDBJ whole genome shotgun (WGS) entry which is preliminary data.</text>
</comment>
<feature type="transmembrane region" description="Helical" evidence="1">
    <location>
        <begin position="147"/>
        <end position="169"/>
    </location>
</feature>
<keyword evidence="1" id="KW-0812">Transmembrane</keyword>
<evidence type="ECO:0000313" key="3">
    <source>
        <dbReference type="Proteomes" id="UP000023152"/>
    </source>
</evidence>
<dbReference type="AlphaFoldDB" id="X6NTH0"/>
<reference evidence="2 3" key="1">
    <citation type="journal article" date="2013" name="Curr. Biol.">
        <title>The Genome of the Foraminiferan Reticulomyxa filosa.</title>
        <authorList>
            <person name="Glockner G."/>
            <person name="Hulsmann N."/>
            <person name="Schleicher M."/>
            <person name="Noegel A.A."/>
            <person name="Eichinger L."/>
            <person name="Gallinger C."/>
            <person name="Pawlowski J."/>
            <person name="Sierra R."/>
            <person name="Euteneuer U."/>
            <person name="Pillet L."/>
            <person name="Moustafa A."/>
            <person name="Platzer M."/>
            <person name="Groth M."/>
            <person name="Szafranski K."/>
            <person name="Schliwa M."/>
        </authorList>
    </citation>
    <scope>NUCLEOTIDE SEQUENCE [LARGE SCALE GENOMIC DNA]</scope>
</reference>
<sequence length="175" mass="19841">MSQAEKVYAKYVETFGFSPKNANHLVAFSQTIGLKLAFVEARDWLTRTQTESNHSNLKKHGSVSNIGNVKEKKLNKVNWTSQSALNLICAVDGNDSEGLVESQQKKVEGVADPVSLGHYNLSKQYEITETTNMQIHARKKLLFSKSAFLYLKVMTMMIMIIMMTMRMILKMTMIK</sequence>